<evidence type="ECO:0000313" key="2">
    <source>
        <dbReference type="EMBL" id="KAJ1182572.1"/>
    </source>
</evidence>
<protein>
    <submittedName>
        <fullName evidence="2">Uncharacterized protein</fullName>
    </submittedName>
</protein>
<proteinExistence type="predicted"/>
<name>A0AAV7U0S5_PLEWA</name>
<dbReference type="EMBL" id="JANPWB010000006">
    <property type="protein sequence ID" value="KAJ1182572.1"/>
    <property type="molecule type" value="Genomic_DNA"/>
</dbReference>
<feature type="region of interest" description="Disordered" evidence="1">
    <location>
        <begin position="38"/>
        <end position="87"/>
    </location>
</feature>
<comment type="caution">
    <text evidence="2">The sequence shown here is derived from an EMBL/GenBank/DDBJ whole genome shotgun (WGS) entry which is preliminary data.</text>
</comment>
<feature type="region of interest" description="Disordered" evidence="1">
    <location>
        <begin position="1"/>
        <end position="22"/>
    </location>
</feature>
<dbReference type="Proteomes" id="UP001066276">
    <property type="component" value="Chromosome 3_2"/>
</dbReference>
<dbReference type="AlphaFoldDB" id="A0AAV7U0S5"/>
<feature type="compositionally biased region" description="Acidic residues" evidence="1">
    <location>
        <begin position="58"/>
        <end position="78"/>
    </location>
</feature>
<gene>
    <name evidence="2" type="ORF">NDU88_007759</name>
</gene>
<sequence length="87" mass="9758">MVGDSHPLNSGHRRRQPLSQLQVMEGVSRRLIRSSYEETIISDRGHGGRLPLSQPEVMEGDSQSEPEVDSQSEPEVMEEDSHCLSRS</sequence>
<organism evidence="2 3">
    <name type="scientific">Pleurodeles waltl</name>
    <name type="common">Iberian ribbed newt</name>
    <dbReference type="NCBI Taxonomy" id="8319"/>
    <lineage>
        <taxon>Eukaryota</taxon>
        <taxon>Metazoa</taxon>
        <taxon>Chordata</taxon>
        <taxon>Craniata</taxon>
        <taxon>Vertebrata</taxon>
        <taxon>Euteleostomi</taxon>
        <taxon>Amphibia</taxon>
        <taxon>Batrachia</taxon>
        <taxon>Caudata</taxon>
        <taxon>Salamandroidea</taxon>
        <taxon>Salamandridae</taxon>
        <taxon>Pleurodelinae</taxon>
        <taxon>Pleurodeles</taxon>
    </lineage>
</organism>
<keyword evidence="3" id="KW-1185">Reference proteome</keyword>
<evidence type="ECO:0000256" key="1">
    <source>
        <dbReference type="SAM" id="MobiDB-lite"/>
    </source>
</evidence>
<evidence type="ECO:0000313" key="3">
    <source>
        <dbReference type="Proteomes" id="UP001066276"/>
    </source>
</evidence>
<accession>A0AAV7U0S5</accession>
<reference evidence="2" key="1">
    <citation type="journal article" date="2022" name="bioRxiv">
        <title>Sequencing and chromosome-scale assembly of the giantPleurodeles waltlgenome.</title>
        <authorList>
            <person name="Brown T."/>
            <person name="Elewa A."/>
            <person name="Iarovenko S."/>
            <person name="Subramanian E."/>
            <person name="Araus A.J."/>
            <person name="Petzold A."/>
            <person name="Susuki M."/>
            <person name="Suzuki K.-i.T."/>
            <person name="Hayashi T."/>
            <person name="Toyoda A."/>
            <person name="Oliveira C."/>
            <person name="Osipova E."/>
            <person name="Leigh N.D."/>
            <person name="Simon A."/>
            <person name="Yun M.H."/>
        </authorList>
    </citation>
    <scope>NUCLEOTIDE SEQUENCE</scope>
    <source>
        <strain evidence="2">20211129_DDA</strain>
        <tissue evidence="2">Liver</tissue>
    </source>
</reference>